<gene>
    <name evidence="1" type="ORF">CDAR_188021</name>
</gene>
<sequence length="89" mass="9961">MVCGVLWQMEGDVIAFPPRIRNHVWSVVAAATRRHALSPSAAGRVARNGEHIAASKDAKGSLIEEKKESLMIHPYDLDIHFRKVRIFSL</sequence>
<dbReference type="EMBL" id="BPLQ01008099">
    <property type="protein sequence ID" value="GIY34822.1"/>
    <property type="molecule type" value="Genomic_DNA"/>
</dbReference>
<accession>A0AAV4SMV5</accession>
<evidence type="ECO:0000313" key="1">
    <source>
        <dbReference type="EMBL" id="GIY34822.1"/>
    </source>
</evidence>
<dbReference type="AlphaFoldDB" id="A0AAV4SMV5"/>
<organism evidence="1 2">
    <name type="scientific">Caerostris darwini</name>
    <dbReference type="NCBI Taxonomy" id="1538125"/>
    <lineage>
        <taxon>Eukaryota</taxon>
        <taxon>Metazoa</taxon>
        <taxon>Ecdysozoa</taxon>
        <taxon>Arthropoda</taxon>
        <taxon>Chelicerata</taxon>
        <taxon>Arachnida</taxon>
        <taxon>Araneae</taxon>
        <taxon>Araneomorphae</taxon>
        <taxon>Entelegynae</taxon>
        <taxon>Araneoidea</taxon>
        <taxon>Araneidae</taxon>
        <taxon>Caerostris</taxon>
    </lineage>
</organism>
<name>A0AAV4SMV5_9ARAC</name>
<reference evidence="1 2" key="1">
    <citation type="submission" date="2021-06" db="EMBL/GenBank/DDBJ databases">
        <title>Caerostris darwini draft genome.</title>
        <authorList>
            <person name="Kono N."/>
            <person name="Arakawa K."/>
        </authorList>
    </citation>
    <scope>NUCLEOTIDE SEQUENCE [LARGE SCALE GENOMIC DNA]</scope>
</reference>
<keyword evidence="2" id="KW-1185">Reference proteome</keyword>
<proteinExistence type="predicted"/>
<protein>
    <submittedName>
        <fullName evidence="1">Uncharacterized protein</fullName>
    </submittedName>
</protein>
<comment type="caution">
    <text evidence="1">The sequence shown here is derived from an EMBL/GenBank/DDBJ whole genome shotgun (WGS) entry which is preliminary data.</text>
</comment>
<dbReference type="Proteomes" id="UP001054837">
    <property type="component" value="Unassembled WGS sequence"/>
</dbReference>
<evidence type="ECO:0000313" key="2">
    <source>
        <dbReference type="Proteomes" id="UP001054837"/>
    </source>
</evidence>